<evidence type="ECO:0000256" key="1">
    <source>
        <dbReference type="SAM" id="SignalP"/>
    </source>
</evidence>
<dbReference type="RefSeq" id="WP_413780127.1">
    <property type="nucleotide sequence ID" value="NZ_JAUOZS010000001.1"/>
</dbReference>
<feature type="signal peptide" evidence="1">
    <location>
        <begin position="1"/>
        <end position="18"/>
    </location>
</feature>
<organism evidence="2 3">
    <name type="scientific">Anaeroselena agilis</name>
    <dbReference type="NCBI Taxonomy" id="3063788"/>
    <lineage>
        <taxon>Bacteria</taxon>
        <taxon>Bacillati</taxon>
        <taxon>Bacillota</taxon>
        <taxon>Negativicutes</taxon>
        <taxon>Acetonemataceae</taxon>
        <taxon>Anaeroselena</taxon>
    </lineage>
</organism>
<feature type="chain" id="PRO_5045961181" evidence="1">
    <location>
        <begin position="19"/>
        <end position="220"/>
    </location>
</feature>
<reference evidence="2 3" key="1">
    <citation type="submission" date="2023-07" db="EMBL/GenBank/DDBJ databases">
        <title>The novel representative of Negativicutes class, Anaeroselena agilis gen. nov. sp. nov.</title>
        <authorList>
            <person name="Prokofeva M.I."/>
            <person name="Elcheninov A.G."/>
            <person name="Klyukina A."/>
            <person name="Kublanov I.V."/>
            <person name="Frolov E.N."/>
            <person name="Podosokorskaya O.A."/>
        </authorList>
    </citation>
    <scope>NUCLEOTIDE SEQUENCE [LARGE SCALE GENOMIC DNA]</scope>
    <source>
        <strain evidence="2 3">4137-cl</strain>
    </source>
</reference>
<dbReference type="EMBL" id="JAUOZS010000001">
    <property type="protein sequence ID" value="MDT8901621.1"/>
    <property type="molecule type" value="Genomic_DNA"/>
</dbReference>
<sequence>MKKILVIFLACMLFPVVALCSTTKILDQDADLHPQGWTSGTLKFKQGSSVEFNEQGEVISGVLKYNEVLHSLGRGRFFGYPLGSHITSNYLNFKADSGITFDEHGLVISGTLTDDTYLYLIYMSEPEVKFQGGTTILFDKNGNVSKGVLNKDALLRPAGSKIFSPNNAGFLTFKAGTEVVFGPDARVIKGTIANDITVKGITYLAGTTLQFNESGYPQKI</sequence>
<comment type="caution">
    <text evidence="2">The sequence shown here is derived from an EMBL/GenBank/DDBJ whole genome shotgun (WGS) entry which is preliminary data.</text>
</comment>
<gene>
    <name evidence="2" type="ORF">Q4T40_10240</name>
</gene>
<proteinExistence type="predicted"/>
<accession>A0ABU3NXS8</accession>
<keyword evidence="1" id="KW-0732">Signal</keyword>
<dbReference type="Proteomes" id="UP001254848">
    <property type="component" value="Unassembled WGS sequence"/>
</dbReference>
<evidence type="ECO:0000313" key="3">
    <source>
        <dbReference type="Proteomes" id="UP001254848"/>
    </source>
</evidence>
<keyword evidence="3" id="KW-1185">Reference proteome</keyword>
<evidence type="ECO:0000313" key="2">
    <source>
        <dbReference type="EMBL" id="MDT8901621.1"/>
    </source>
</evidence>
<protein>
    <submittedName>
        <fullName evidence="2">Uncharacterized protein</fullName>
    </submittedName>
</protein>
<name>A0ABU3NXS8_9FIRM</name>